<dbReference type="CDD" id="cd01106">
    <property type="entry name" value="HTH_TipAL-Mta"/>
    <property type="match status" value="1"/>
</dbReference>
<accession>A0A271IVV7</accession>
<dbReference type="PRINTS" id="PR00040">
    <property type="entry name" value="HTHMERR"/>
</dbReference>
<evidence type="ECO:0000313" key="3">
    <source>
        <dbReference type="EMBL" id="PAP75353.1"/>
    </source>
</evidence>
<dbReference type="GO" id="GO:0003700">
    <property type="term" value="F:DNA-binding transcription factor activity"/>
    <property type="evidence" value="ECO:0007669"/>
    <property type="project" value="InterPro"/>
</dbReference>
<reference evidence="3 4" key="1">
    <citation type="submission" date="2016-11" db="EMBL/GenBank/DDBJ databases">
        <title>Study of marine rhodopsin-containing bacteria.</title>
        <authorList>
            <person name="Yoshizawa S."/>
            <person name="Kumagai Y."/>
            <person name="Kogure K."/>
        </authorList>
    </citation>
    <scope>NUCLEOTIDE SEQUENCE [LARGE SCALE GENOMIC DNA]</scope>
    <source>
        <strain evidence="3 4">SAORIC-28</strain>
    </source>
</reference>
<dbReference type="Pfam" id="PF07739">
    <property type="entry name" value="TipAS"/>
    <property type="match status" value="1"/>
</dbReference>
<dbReference type="Proteomes" id="UP000216339">
    <property type="component" value="Unassembled WGS sequence"/>
</dbReference>
<evidence type="ECO:0000313" key="4">
    <source>
        <dbReference type="Proteomes" id="UP000216339"/>
    </source>
</evidence>
<dbReference type="PROSITE" id="PS00552">
    <property type="entry name" value="HTH_MERR_1"/>
    <property type="match status" value="1"/>
</dbReference>
<dbReference type="InterPro" id="IPR047057">
    <property type="entry name" value="MerR_fam"/>
</dbReference>
<dbReference type="InterPro" id="IPR012925">
    <property type="entry name" value="TipAS_dom"/>
</dbReference>
<proteinExistence type="predicted"/>
<sequence length="249" mass="27242">MSEIVLRVGELAEQAGVTVRALHHYEAVGLLTPARTDAGHRRYGVREVERLQQITSLRALGLGLDQVREALDAPDFDPVAVVDRQRAALDAEAARLGALADRLDALGRLLHQRASTGAPVDPDAFLTLTRTMTDIERHYTPEQLQHLADRSEALGEDTIRAVEAEWPRLFEAVGAEMDAGTDPADSRVQTLVDRWDELVGMFTGGDPGIRQSLGNAVEADRDGASQMMGLDPDRKQALFAYAQKARDAR</sequence>
<evidence type="ECO:0000259" key="2">
    <source>
        <dbReference type="PROSITE" id="PS50937"/>
    </source>
</evidence>
<protein>
    <recommendedName>
        <fullName evidence="2">HTH merR-type domain-containing protein</fullName>
    </recommendedName>
</protein>
<dbReference type="PANTHER" id="PTHR30204">
    <property type="entry name" value="REDOX-CYCLING DRUG-SENSING TRANSCRIPTIONAL ACTIVATOR SOXR"/>
    <property type="match status" value="1"/>
</dbReference>
<dbReference type="EMBL" id="MQWD01000001">
    <property type="protein sequence ID" value="PAP75353.1"/>
    <property type="molecule type" value="Genomic_DNA"/>
</dbReference>
<organism evidence="3 4">
    <name type="scientific">Rubrivirga marina</name>
    <dbReference type="NCBI Taxonomy" id="1196024"/>
    <lineage>
        <taxon>Bacteria</taxon>
        <taxon>Pseudomonadati</taxon>
        <taxon>Rhodothermota</taxon>
        <taxon>Rhodothermia</taxon>
        <taxon>Rhodothermales</taxon>
        <taxon>Rubricoccaceae</taxon>
        <taxon>Rubrivirga</taxon>
    </lineage>
</organism>
<dbReference type="InterPro" id="IPR009061">
    <property type="entry name" value="DNA-bd_dom_put_sf"/>
</dbReference>
<dbReference type="PANTHER" id="PTHR30204:SF90">
    <property type="entry name" value="HTH-TYPE TRANSCRIPTIONAL ACTIVATOR MTA"/>
    <property type="match status" value="1"/>
</dbReference>
<comment type="caution">
    <text evidence="3">The sequence shown here is derived from an EMBL/GenBank/DDBJ whole genome shotgun (WGS) entry which is preliminary data.</text>
</comment>
<keyword evidence="4" id="KW-1185">Reference proteome</keyword>
<feature type="domain" description="HTH merR-type" evidence="2">
    <location>
        <begin position="5"/>
        <end position="73"/>
    </location>
</feature>
<keyword evidence="1" id="KW-0238">DNA-binding</keyword>
<evidence type="ECO:0000256" key="1">
    <source>
        <dbReference type="ARBA" id="ARBA00023125"/>
    </source>
</evidence>
<gene>
    <name evidence="3" type="ORF">BSZ37_02275</name>
</gene>
<dbReference type="Pfam" id="PF13411">
    <property type="entry name" value="MerR_1"/>
    <property type="match status" value="1"/>
</dbReference>
<name>A0A271IVV7_9BACT</name>
<dbReference type="SMART" id="SM00422">
    <property type="entry name" value="HTH_MERR"/>
    <property type="match status" value="1"/>
</dbReference>
<dbReference type="SUPFAM" id="SSF46955">
    <property type="entry name" value="Putative DNA-binding domain"/>
    <property type="match status" value="1"/>
</dbReference>
<dbReference type="Gene3D" id="1.10.1660.10">
    <property type="match status" value="1"/>
</dbReference>
<dbReference type="GO" id="GO:0003677">
    <property type="term" value="F:DNA binding"/>
    <property type="evidence" value="ECO:0007669"/>
    <property type="project" value="UniProtKB-KW"/>
</dbReference>
<dbReference type="PROSITE" id="PS50937">
    <property type="entry name" value="HTH_MERR_2"/>
    <property type="match status" value="1"/>
</dbReference>
<dbReference type="InterPro" id="IPR000551">
    <property type="entry name" value="MerR-type_HTH_dom"/>
</dbReference>
<dbReference type="AlphaFoldDB" id="A0A271IVV7"/>
<dbReference type="RefSeq" id="WP_179299441.1">
    <property type="nucleotide sequence ID" value="NZ_MQWD01000001.1"/>
</dbReference>